<keyword evidence="4" id="KW-0946">Virion</keyword>
<dbReference type="OrthoDB" id="2901397at2"/>
<dbReference type="Proteomes" id="UP000325218">
    <property type="component" value="Unassembled WGS sequence"/>
</dbReference>
<gene>
    <name evidence="4" type="ORF">FRY98_10155</name>
</gene>
<evidence type="ECO:0000313" key="4">
    <source>
        <dbReference type="EMBL" id="TYA13707.1"/>
    </source>
</evidence>
<keyword evidence="5" id="KW-1185">Reference proteome</keyword>
<name>A0A5D0CXV0_9BACL</name>
<comment type="subcellular location">
    <subcellularLocation>
        <location evidence="2">Spore coat</location>
    </subcellularLocation>
</comment>
<dbReference type="Gene3D" id="1.20.1260.10">
    <property type="match status" value="1"/>
</dbReference>
<dbReference type="Pfam" id="PF07875">
    <property type="entry name" value="Coat_F"/>
    <property type="match status" value="1"/>
</dbReference>
<sequence length="131" mass="15102">MNLPPMDQLDPVNALNMPETSDMTLAMDLLMRAKEGVRNTANALTESVLPQARVLLRGQLHQAIQLHQEIAELMVRKKWFHPHDLQEQYQLDQLSAHKTVQIAQMKLYPDDTRRMGMFDRTPDEHMEGSQA</sequence>
<dbReference type="PANTHER" id="PTHR39183">
    <property type="entry name" value="SPORE COAT PROTEIN F-LIKE PROTEIN YHCQ"/>
    <property type="match status" value="1"/>
</dbReference>
<accession>A0A5D0CXV0</accession>
<dbReference type="GO" id="GO:0030435">
    <property type="term" value="P:sporulation resulting in formation of a cellular spore"/>
    <property type="evidence" value="ECO:0007669"/>
    <property type="project" value="UniProtKB-KW"/>
</dbReference>
<evidence type="ECO:0000313" key="5">
    <source>
        <dbReference type="Proteomes" id="UP000325218"/>
    </source>
</evidence>
<dbReference type="InterPro" id="IPR012851">
    <property type="entry name" value="Spore_coat_CotF-like"/>
</dbReference>
<comment type="similarity">
    <text evidence="3">Belongs to the CotF family.</text>
</comment>
<dbReference type="InterPro" id="IPR012347">
    <property type="entry name" value="Ferritin-like"/>
</dbReference>
<evidence type="ECO:0000256" key="1">
    <source>
        <dbReference type="ARBA" id="ARBA00022969"/>
    </source>
</evidence>
<keyword evidence="1" id="KW-0749">Sporulation</keyword>
<dbReference type="PANTHER" id="PTHR39183:SF1">
    <property type="entry name" value="SPORE COAT PROTEIN F-LIKE PROTEIN YHCQ"/>
    <property type="match status" value="1"/>
</dbReference>
<organism evidence="4 5">
    <name type="scientific">Paenibacillus faecis</name>
    <dbReference type="NCBI Taxonomy" id="862114"/>
    <lineage>
        <taxon>Bacteria</taxon>
        <taxon>Bacillati</taxon>
        <taxon>Bacillota</taxon>
        <taxon>Bacilli</taxon>
        <taxon>Bacillales</taxon>
        <taxon>Paenibacillaceae</taxon>
        <taxon>Paenibacillus</taxon>
    </lineage>
</organism>
<reference evidence="4 5" key="1">
    <citation type="submission" date="2019-08" db="EMBL/GenBank/DDBJ databases">
        <title>Genome sequencing of Paenibacillus faecis DSM 23593(T).</title>
        <authorList>
            <person name="Kook J.-K."/>
            <person name="Park S.-N."/>
            <person name="Lim Y.K."/>
        </authorList>
    </citation>
    <scope>NUCLEOTIDE SEQUENCE [LARGE SCALE GENOMIC DNA]</scope>
    <source>
        <strain evidence="4 5">DSM 23593</strain>
    </source>
</reference>
<dbReference type="EMBL" id="VSDO01000002">
    <property type="protein sequence ID" value="TYA13707.1"/>
    <property type="molecule type" value="Genomic_DNA"/>
</dbReference>
<evidence type="ECO:0000256" key="2">
    <source>
        <dbReference type="ARBA" id="ARBA00024325"/>
    </source>
</evidence>
<keyword evidence="4" id="KW-0167">Capsid protein</keyword>
<dbReference type="AlphaFoldDB" id="A0A5D0CXV0"/>
<protein>
    <submittedName>
        <fullName evidence="4">Spore coat protein</fullName>
    </submittedName>
</protein>
<proteinExistence type="inferred from homology"/>
<evidence type="ECO:0000256" key="3">
    <source>
        <dbReference type="ARBA" id="ARBA00024344"/>
    </source>
</evidence>
<comment type="caution">
    <text evidence="4">The sequence shown here is derived from an EMBL/GenBank/DDBJ whole genome shotgun (WGS) entry which is preliminary data.</text>
</comment>